<gene>
    <name evidence="10" type="ORF">CLV43_103227</name>
</gene>
<keyword evidence="5 8" id="KW-0812">Transmembrane</keyword>
<dbReference type="InterPro" id="IPR000620">
    <property type="entry name" value="EamA_dom"/>
</dbReference>
<dbReference type="Pfam" id="PF00892">
    <property type="entry name" value="EamA"/>
    <property type="match status" value="1"/>
</dbReference>
<evidence type="ECO:0000256" key="5">
    <source>
        <dbReference type="ARBA" id="ARBA00022692"/>
    </source>
</evidence>
<dbReference type="PANTHER" id="PTHR22911:SF137">
    <property type="entry name" value="SOLUTE CARRIER FAMILY 35 MEMBER G2-RELATED"/>
    <property type="match status" value="1"/>
</dbReference>
<evidence type="ECO:0000256" key="6">
    <source>
        <dbReference type="ARBA" id="ARBA00022989"/>
    </source>
</evidence>
<sequence length="316" mass="33480">MPPFTNPTDTVVEVHRPNRGIAYGVGAYVLWGVVPAYWPLLLPASSVETLAHRIAWSLVVMAGITLALGQWGALRRLPAKGWLMVACASVLIAVNWGVYIYAVNSSHVVEASLGYFINPLVSVLLGVVVLRERIHLPQVVALGIAVLAVAVLAFDYGALPLISLTLACSFGVYGLIKKTVPLDSTTSLTGEGIVLAPIAIGYLVWLELSGAGTFTTHGVGHALLLASAGAVTAVPLMLFGAAARKVTLVTLGMLQYLAPILQFAWGVFVKHEAMTPVRWLGFGLVWVALAVFTADAARTGHKARREAAAELAPECR</sequence>
<dbReference type="NCBIfam" id="TIGR00688">
    <property type="entry name" value="rarD"/>
    <property type="match status" value="1"/>
</dbReference>
<evidence type="ECO:0000313" key="10">
    <source>
        <dbReference type="EMBL" id="PRY43484.1"/>
    </source>
</evidence>
<evidence type="ECO:0000313" key="11">
    <source>
        <dbReference type="Proteomes" id="UP000239494"/>
    </source>
</evidence>
<dbReference type="InterPro" id="IPR004626">
    <property type="entry name" value="RarD"/>
</dbReference>
<evidence type="ECO:0000256" key="3">
    <source>
        <dbReference type="ARBA" id="ARBA00022448"/>
    </source>
</evidence>
<comment type="similarity">
    <text evidence="2">Belongs to the EamA transporter family.</text>
</comment>
<dbReference type="Proteomes" id="UP000239494">
    <property type="component" value="Unassembled WGS sequence"/>
</dbReference>
<feature type="transmembrane region" description="Helical" evidence="8">
    <location>
        <begin position="81"/>
        <end position="101"/>
    </location>
</feature>
<feature type="domain" description="EamA" evidence="9">
    <location>
        <begin position="19"/>
        <end position="152"/>
    </location>
</feature>
<feature type="transmembrane region" description="Helical" evidence="8">
    <location>
        <begin position="218"/>
        <end position="239"/>
    </location>
</feature>
<comment type="caution">
    <text evidence="10">The sequence shown here is derived from an EMBL/GenBank/DDBJ whole genome shotgun (WGS) entry which is preliminary data.</text>
</comment>
<feature type="transmembrane region" description="Helical" evidence="8">
    <location>
        <begin position="20"/>
        <end position="38"/>
    </location>
</feature>
<evidence type="ECO:0000256" key="4">
    <source>
        <dbReference type="ARBA" id="ARBA00022475"/>
    </source>
</evidence>
<organism evidence="10 11">
    <name type="scientific">Umezawaea tangerina</name>
    <dbReference type="NCBI Taxonomy" id="84725"/>
    <lineage>
        <taxon>Bacteria</taxon>
        <taxon>Bacillati</taxon>
        <taxon>Actinomycetota</taxon>
        <taxon>Actinomycetes</taxon>
        <taxon>Pseudonocardiales</taxon>
        <taxon>Pseudonocardiaceae</taxon>
        <taxon>Umezawaea</taxon>
    </lineage>
</organism>
<dbReference type="GO" id="GO:0005886">
    <property type="term" value="C:plasma membrane"/>
    <property type="evidence" value="ECO:0007669"/>
    <property type="project" value="UniProtKB-SubCell"/>
</dbReference>
<dbReference type="RefSeq" id="WP_211304326.1">
    <property type="nucleotide sequence ID" value="NZ_PVTF01000003.1"/>
</dbReference>
<evidence type="ECO:0000256" key="1">
    <source>
        <dbReference type="ARBA" id="ARBA00004651"/>
    </source>
</evidence>
<keyword evidence="7 8" id="KW-0472">Membrane</keyword>
<feature type="transmembrane region" description="Helical" evidence="8">
    <location>
        <begin position="137"/>
        <end position="154"/>
    </location>
</feature>
<keyword evidence="3" id="KW-0813">Transport</keyword>
<dbReference type="InterPro" id="IPR037185">
    <property type="entry name" value="EmrE-like"/>
</dbReference>
<evidence type="ECO:0000256" key="7">
    <source>
        <dbReference type="ARBA" id="ARBA00023136"/>
    </source>
</evidence>
<feature type="transmembrane region" description="Helical" evidence="8">
    <location>
        <begin position="113"/>
        <end position="130"/>
    </location>
</feature>
<proteinExistence type="inferred from homology"/>
<feature type="transmembrane region" description="Helical" evidence="8">
    <location>
        <begin position="50"/>
        <end position="69"/>
    </location>
</feature>
<protein>
    <submittedName>
        <fullName evidence="10">Chloramphenicol-sensitive protein RarD</fullName>
    </submittedName>
</protein>
<comment type="subcellular location">
    <subcellularLocation>
        <location evidence="1">Cell membrane</location>
        <topology evidence="1">Multi-pass membrane protein</topology>
    </subcellularLocation>
</comment>
<accession>A0A2T0TCX5</accession>
<name>A0A2T0TCX5_9PSEU</name>
<feature type="transmembrane region" description="Helical" evidence="8">
    <location>
        <begin position="188"/>
        <end position="206"/>
    </location>
</feature>
<dbReference type="EMBL" id="PVTF01000003">
    <property type="protein sequence ID" value="PRY43484.1"/>
    <property type="molecule type" value="Genomic_DNA"/>
</dbReference>
<evidence type="ECO:0000256" key="2">
    <source>
        <dbReference type="ARBA" id="ARBA00007362"/>
    </source>
</evidence>
<evidence type="ECO:0000259" key="9">
    <source>
        <dbReference type="Pfam" id="PF00892"/>
    </source>
</evidence>
<dbReference type="AlphaFoldDB" id="A0A2T0TCX5"/>
<keyword evidence="6 8" id="KW-1133">Transmembrane helix</keyword>
<keyword evidence="11" id="KW-1185">Reference proteome</keyword>
<dbReference type="PANTHER" id="PTHR22911">
    <property type="entry name" value="ACYL-MALONYL CONDENSING ENZYME-RELATED"/>
    <property type="match status" value="1"/>
</dbReference>
<reference evidence="10 11" key="1">
    <citation type="submission" date="2018-03" db="EMBL/GenBank/DDBJ databases">
        <title>Genomic Encyclopedia of Archaeal and Bacterial Type Strains, Phase II (KMG-II): from individual species to whole genera.</title>
        <authorList>
            <person name="Goeker M."/>
        </authorList>
    </citation>
    <scope>NUCLEOTIDE SEQUENCE [LARGE SCALE GENOMIC DNA]</scope>
    <source>
        <strain evidence="10 11">DSM 44720</strain>
    </source>
</reference>
<evidence type="ECO:0000256" key="8">
    <source>
        <dbReference type="SAM" id="Phobius"/>
    </source>
</evidence>
<keyword evidence="4" id="KW-1003">Cell membrane</keyword>
<feature type="transmembrane region" description="Helical" evidence="8">
    <location>
        <begin position="277"/>
        <end position="297"/>
    </location>
</feature>
<dbReference type="SUPFAM" id="SSF103481">
    <property type="entry name" value="Multidrug resistance efflux transporter EmrE"/>
    <property type="match status" value="2"/>
</dbReference>
<feature type="transmembrane region" description="Helical" evidence="8">
    <location>
        <begin position="246"/>
        <end position="265"/>
    </location>
</feature>